<accession>A0A919EQI3</accession>
<dbReference type="AlphaFoldDB" id="A0A919EQI3"/>
<gene>
    <name evidence="2" type="ORF">GCM10017161_42390</name>
</gene>
<evidence type="ECO:0000256" key="1">
    <source>
        <dbReference type="SAM" id="Phobius"/>
    </source>
</evidence>
<organism evidence="2 3">
    <name type="scientific">Thalassotalea marina</name>
    <dbReference type="NCBI Taxonomy" id="1673741"/>
    <lineage>
        <taxon>Bacteria</taxon>
        <taxon>Pseudomonadati</taxon>
        <taxon>Pseudomonadota</taxon>
        <taxon>Gammaproteobacteria</taxon>
        <taxon>Alteromonadales</taxon>
        <taxon>Colwelliaceae</taxon>
        <taxon>Thalassotalea</taxon>
    </lineage>
</organism>
<keyword evidence="1" id="KW-0472">Membrane</keyword>
<evidence type="ECO:0000313" key="2">
    <source>
        <dbReference type="EMBL" id="GHG08146.1"/>
    </source>
</evidence>
<evidence type="ECO:0000313" key="3">
    <source>
        <dbReference type="Proteomes" id="UP000623842"/>
    </source>
</evidence>
<comment type="caution">
    <text evidence="2">The sequence shown here is derived from an EMBL/GenBank/DDBJ whole genome shotgun (WGS) entry which is preliminary data.</text>
</comment>
<feature type="transmembrane region" description="Helical" evidence="1">
    <location>
        <begin position="39"/>
        <end position="59"/>
    </location>
</feature>
<name>A0A919EQI3_9GAMM</name>
<feature type="transmembrane region" description="Helical" evidence="1">
    <location>
        <begin position="71"/>
        <end position="92"/>
    </location>
</feature>
<keyword evidence="1" id="KW-0812">Transmembrane</keyword>
<dbReference type="Proteomes" id="UP000623842">
    <property type="component" value="Unassembled WGS sequence"/>
</dbReference>
<feature type="transmembrane region" description="Helical" evidence="1">
    <location>
        <begin position="12"/>
        <end position="33"/>
    </location>
</feature>
<proteinExistence type="predicted"/>
<protein>
    <submittedName>
        <fullName evidence="2">Uncharacterized protein</fullName>
    </submittedName>
</protein>
<reference evidence="2" key="2">
    <citation type="submission" date="2020-09" db="EMBL/GenBank/DDBJ databases">
        <authorList>
            <person name="Sun Q."/>
            <person name="Kim S."/>
        </authorList>
    </citation>
    <scope>NUCLEOTIDE SEQUENCE</scope>
    <source>
        <strain evidence="2">KCTC 42731</strain>
    </source>
</reference>
<sequence length="97" mass="10908">MSRNVMRPLRVFLPASLAILITFLISGALHDLAVSLVKWQVTVFFTPWFGLMGLIVLASSKLAVSYGNYSWLTRATINAFIIGISLYSTYVIEKFYI</sequence>
<keyword evidence="3" id="KW-1185">Reference proteome</keyword>
<keyword evidence="1" id="KW-1133">Transmembrane helix</keyword>
<reference evidence="2" key="1">
    <citation type="journal article" date="2014" name="Int. J. Syst. Evol. Microbiol.">
        <title>Complete genome sequence of Corynebacterium casei LMG S-19264T (=DSM 44701T), isolated from a smear-ripened cheese.</title>
        <authorList>
            <consortium name="US DOE Joint Genome Institute (JGI-PGF)"/>
            <person name="Walter F."/>
            <person name="Albersmeier A."/>
            <person name="Kalinowski J."/>
            <person name="Ruckert C."/>
        </authorList>
    </citation>
    <scope>NUCLEOTIDE SEQUENCE</scope>
    <source>
        <strain evidence="2">KCTC 42731</strain>
    </source>
</reference>
<dbReference type="EMBL" id="BNCK01000017">
    <property type="protein sequence ID" value="GHG08146.1"/>
    <property type="molecule type" value="Genomic_DNA"/>
</dbReference>